<reference evidence="1" key="1">
    <citation type="journal article" date="2022" name="bioRxiv">
        <title>Population genetic analysis of Ophidiomyces ophidiicola, the causative agent of snake fungal disease, indicates recent introductions to the USA.</title>
        <authorList>
            <person name="Ladner J.T."/>
            <person name="Palmer J.M."/>
            <person name="Ettinger C.L."/>
            <person name="Stajich J.E."/>
            <person name="Farrell T.M."/>
            <person name="Glorioso B.M."/>
            <person name="Lawson B."/>
            <person name="Price S.J."/>
            <person name="Stengle A.G."/>
            <person name="Grear D.A."/>
            <person name="Lorch J.M."/>
        </authorList>
    </citation>
    <scope>NUCLEOTIDE SEQUENCE</scope>
    <source>
        <strain evidence="1">NWHC 24266-5</strain>
    </source>
</reference>
<organism evidence="1">
    <name type="scientific">Ophidiomyces ophidiicola</name>
    <dbReference type="NCBI Taxonomy" id="1387563"/>
    <lineage>
        <taxon>Eukaryota</taxon>
        <taxon>Fungi</taxon>
        <taxon>Dikarya</taxon>
        <taxon>Ascomycota</taxon>
        <taxon>Pezizomycotina</taxon>
        <taxon>Eurotiomycetes</taxon>
        <taxon>Eurotiomycetidae</taxon>
        <taxon>Onygenales</taxon>
        <taxon>Onygenaceae</taxon>
        <taxon>Ophidiomyces</taxon>
    </lineage>
</organism>
<dbReference type="EMBL" id="JALBCA010000025">
    <property type="protein sequence ID" value="KAI2389242.1"/>
    <property type="molecule type" value="Genomic_DNA"/>
</dbReference>
<comment type="caution">
    <text evidence="1">The sequence shown here is derived from an EMBL/GenBank/DDBJ whole genome shotgun (WGS) entry which is preliminary data.</text>
</comment>
<sequence length="1888" mass="212629">MVASLRRVLDSLLEEISLCGDRGASPTEVLGFIEAIYATSTLADDHIGRPCALKVDRPLKAKLWTWLTQNPEVSVGRNREGNGLSLEEALGAEAHAGQVISPSEPEESEVLLPDPRRETTEVLRVFVSQERMWHSITGHEPDKSRVLPLEFDLLSIISTHKSRGIVQGDLVRLSGQDKRSVPKRTDLLQLKGYIEKKAIQYKGARTSLCVLKRFASATREEISQTVRFENERVGDSQANDLVDFSVLLDKLFQCLRERKVITRSELKEKLGMTELWRSKILRRAIIKLEAIGCLRRVKAISQYHQVMKSLHPSIMLIRDPTEKDIRLFHEDNQAVIASLRQGDTNSLRDSQGQDEDLEDIDDMPGAASLGPVTVVQDASRVVPQWTPDQNLSKFVLDIIHKAGPAGMNNLEIVAASMGPFFRRPIEALVSRLVNSWQFAQPLHIRHLSLVRDTALRGTISYFVHYSYETFAALVENGQASWEAVSGSGKKDGSRFRPIDAKPVFDEYGFPPGNEPPNILNHGSSSLWECLNIAKPTDYVATHRDPMVVHLPDGTLGIRLLDQVRNQKNWTNGRSNARHKIKRSASDAGLTDFKLISDIPAKGLTPADKRRKKIDDVRPMTELERLEAKGYDQSWTAYSVLMLERPTPGLYMTAIGKRRAHGMRQGRAGRSRIAIFKFSRLHDFDWFVAEEEVQQATNLSTMFDVAEVQPHLDTQSTLGHMPQTRSQRRKGLPTLVEDLSKTRISEGVENSVKDARVESADGRSVSIERISKKRKFPTSVDVASDHLIAKAKSPTKRRKGRPFTADLVDISQGNLNSTDEPTTSPMKPGQEREEEQAHPSSNRLEVSSEELANTIEPEPSITEVQGRNKQHKLGITPMESTPITLVNEGRGQPAHRMSAGEPATPAPSTGAQRESALGANRENRGGSIALLRRKIVMDIIQQCDGIHPMGTELWYPFATAWLKTRPEKPDMRTIRSAVKSLIESGKLRQLTFSGKNSKGLMVTKNLLTKPEIDSMDPMVRSIQEAMLDADPRFYLHPKAHIDPSLKKSHKGLTSQEIKLPELNEEVRVTLNYIPARMRPKPTRIPRYRFISFGTGSRDFDTMGPRALQRLKSLHKRASASPFLDSLSTPIPQSSSEIPMLLTWPPRNIYADLLFGAKWKPSLLSMLMFPAQTFNCVTGTFGTGVCYASKRKRRPPLRKLAPLLPASVPQRLDDILSIAKKQDIDFSTEPDPVATEFFSNIDAVRDWELKTYPYTPPRTPALRYIDHTISGPFESVPLEGPVRFETDPHSASPVRGRRSGPPVTRQATRAMTESPFDETWPFFRYFVPRKTARDSRFGQTQPRTETQANRRLAQLQESVRTSAGASKSMDRTLKRIRLSKDFPQHVAQKLTMTIVVVRALAGGFEGKLIDWPLVASVFPGYDPKFIQDRGKSILSRHRLQMAKMQRDFQERYLEAYEKNLVPKIDYDDLEGYDWGAVVEWAEEQLDRPSLMRVPSLPATREQFESIFGIRKEPIHGIDDIYHHGSHITVSRKRVFYANLPFTKLITAKTACTVATLDKVKKAEAADRLETAKSWVRSNVVTPEETYRATDARQTLERFGEHLIGEAIQSLITERVISMGNRGKVRPGRNYDVTEYFLVAFGRKRMLESVQLRRALQFKLEVLDPAMRSDGKYQVPYEAEDGDILVLINLAAQGRVTVWPVNPPRNKYGLTDMGYLTRTMDKKKLHFDMEIHLVTGKYVYGNPLADVVSTTPAPDAGLREDGLNPMVPLPKIPLWIDVHGKFVKLLWELVVASVVGLIAARPGSGLSTILRIMQPFLGAWEGELVLRWLNDVGAIRKTERDSVEEGWVVEEWWYLILCMDLTASTASIQSESRSFSEQPDASFSKETPLEL</sequence>
<evidence type="ECO:0000313" key="1">
    <source>
        <dbReference type="EMBL" id="KAI2389242.1"/>
    </source>
</evidence>
<accession>A0ACB8UZQ5</accession>
<name>A0ACB8UZQ5_9EURO</name>
<gene>
    <name evidence="1" type="ORF">LOY88_002208</name>
</gene>
<proteinExistence type="predicted"/>
<protein>
    <submittedName>
        <fullName evidence="1">Uncharacterized protein</fullName>
    </submittedName>
</protein>